<feature type="domain" description="SGNH hydrolase-type esterase" evidence="1">
    <location>
        <begin position="18"/>
        <end position="192"/>
    </location>
</feature>
<dbReference type="InterPro" id="IPR045136">
    <property type="entry name" value="Iah1-like"/>
</dbReference>
<dbReference type="PANTHER" id="PTHR14209">
    <property type="entry name" value="ISOAMYL ACETATE-HYDROLYZING ESTERASE 1"/>
    <property type="match status" value="1"/>
</dbReference>
<reference evidence="2 3" key="1">
    <citation type="submission" date="2019-06" db="EMBL/GenBank/DDBJ databases">
        <title>Genomics analysis of Aphanomyces spp. identifies a new class of oomycete effector associated with host adaptation.</title>
        <authorList>
            <person name="Gaulin E."/>
        </authorList>
    </citation>
    <scope>NUCLEOTIDE SEQUENCE [LARGE SCALE GENOMIC DNA]</scope>
    <source>
        <strain evidence="2 3">E</strain>
    </source>
</reference>
<accession>A0A6A4Z5R5</accession>
<organism evidence="2 3">
    <name type="scientific">Aphanomyces astaci</name>
    <name type="common">Crayfish plague agent</name>
    <dbReference type="NCBI Taxonomy" id="112090"/>
    <lineage>
        <taxon>Eukaryota</taxon>
        <taxon>Sar</taxon>
        <taxon>Stramenopiles</taxon>
        <taxon>Oomycota</taxon>
        <taxon>Saprolegniomycetes</taxon>
        <taxon>Saprolegniales</taxon>
        <taxon>Verrucalvaceae</taxon>
        <taxon>Aphanomyces</taxon>
    </lineage>
</organism>
<comment type="caution">
    <text evidence="2">The sequence shown here is derived from an EMBL/GenBank/DDBJ whole genome shotgun (WGS) entry which is preliminary data.</text>
</comment>
<evidence type="ECO:0000313" key="2">
    <source>
        <dbReference type="EMBL" id="KAF0702570.1"/>
    </source>
</evidence>
<dbReference type="AlphaFoldDB" id="A0A6A4Z5R5"/>
<dbReference type="EMBL" id="VJMI01021095">
    <property type="protein sequence ID" value="KAF0702570.1"/>
    <property type="molecule type" value="Genomic_DNA"/>
</dbReference>
<dbReference type="VEuPathDB" id="FungiDB:H257_11332"/>
<dbReference type="Gene3D" id="3.40.50.1110">
    <property type="entry name" value="SGNH hydrolase"/>
    <property type="match status" value="1"/>
</dbReference>
<dbReference type="InterPro" id="IPR036514">
    <property type="entry name" value="SGNH_hydro_sf"/>
</dbReference>
<dbReference type="Pfam" id="PF13472">
    <property type="entry name" value="Lipase_GDSL_2"/>
    <property type="match status" value="1"/>
</dbReference>
<gene>
    <name evidence="2" type="ORF">AaE_015844</name>
</gene>
<name>A0A6A4Z5R5_APHAT</name>
<sequence length="228" mass="24953">MTTSTATTTTATHPSILLLGDSITQLACDPMQNGFQSLLERDYIRRLDVVNRGLSGYNTRWTLDVLPAILQDAYAHRAAPLLVTVFLGANDAAPPGSTQHVPLPEFQANLRALVEVLRQWFPSSKVLLLTPPPISDTRTCGRRNDLARTYAAASVAVGTALDIPVVDLWTLLQEDRDSYLVDGLHLNAKGNTAVYNSLTQHIASLWPHLSPDNLPFVYPPWASNVQSS</sequence>
<dbReference type="PANTHER" id="PTHR14209:SF19">
    <property type="entry name" value="ISOAMYL ACETATE-HYDROLYZING ESTERASE 1 HOMOLOG"/>
    <property type="match status" value="1"/>
</dbReference>
<evidence type="ECO:0000313" key="3">
    <source>
        <dbReference type="Proteomes" id="UP000469452"/>
    </source>
</evidence>
<proteinExistence type="predicted"/>
<dbReference type="InterPro" id="IPR013830">
    <property type="entry name" value="SGNH_hydro"/>
</dbReference>
<dbReference type="CDD" id="cd01838">
    <property type="entry name" value="Isoamyl_acetate_hydrolase_like"/>
    <property type="match status" value="1"/>
</dbReference>
<protein>
    <recommendedName>
        <fullName evidence="1">SGNH hydrolase-type esterase domain-containing protein</fullName>
    </recommendedName>
</protein>
<dbReference type="Proteomes" id="UP000469452">
    <property type="component" value="Unassembled WGS sequence"/>
</dbReference>
<dbReference type="SUPFAM" id="SSF52266">
    <property type="entry name" value="SGNH hydrolase"/>
    <property type="match status" value="1"/>
</dbReference>
<evidence type="ECO:0000259" key="1">
    <source>
        <dbReference type="Pfam" id="PF13472"/>
    </source>
</evidence>